<name>A0AA94R763_9MYCO</name>
<dbReference type="Proteomes" id="UP000309984">
    <property type="component" value="Unassembled WGS sequence"/>
</dbReference>
<keyword evidence="2" id="KW-1185">Reference proteome</keyword>
<gene>
    <name evidence="1" type="ORF">C1S79_23005</name>
</gene>
<reference evidence="1 2" key="1">
    <citation type="submission" date="2018-01" db="EMBL/GenBank/DDBJ databases">
        <title>Comparative genomics of Mycobacterium mucogenicum and Mycobacterium neoaurum clade members emphasizing tRNA and non-coding RNA.</title>
        <authorList>
            <person name="Behra P.R.K."/>
            <person name="Pettersson B.M.F."/>
            <person name="Das S."/>
            <person name="Dasgupta S."/>
            <person name="Kirsebom L.A."/>
        </authorList>
    </citation>
    <scope>NUCLEOTIDE SEQUENCE [LARGE SCALE GENOMIC DNA]</scope>
    <source>
        <strain evidence="1 2">DSM 45104</strain>
    </source>
</reference>
<evidence type="ECO:0000313" key="2">
    <source>
        <dbReference type="Proteomes" id="UP000309984"/>
    </source>
</evidence>
<proteinExistence type="predicted"/>
<sequence length="152" mass="15845">MMTLLSSAAHPSAWADPPPFPDMSRYVPVNAADYEVDASTPGIHATQVVFLTPDGITCDYMTPPAAICTGNNFPSVPPATVGVNSIGTDYGLAAIGSGIPQRSSLKTLPPFHTLTVNGVICGVDDKRTTACKDSQGRGFVLSPNGSAWLPRV</sequence>
<comment type="caution">
    <text evidence="1">The sequence shown here is derived from an EMBL/GenBank/DDBJ whole genome shotgun (WGS) entry which is preliminary data.</text>
</comment>
<accession>A0AA94R763</accession>
<dbReference type="AlphaFoldDB" id="A0AA94R763"/>
<organism evidence="1 2">
    <name type="scientific">Mycolicibacterium phocaicum</name>
    <dbReference type="NCBI Taxonomy" id="319706"/>
    <lineage>
        <taxon>Bacteria</taxon>
        <taxon>Bacillati</taxon>
        <taxon>Actinomycetota</taxon>
        <taxon>Actinomycetes</taxon>
        <taxon>Mycobacteriales</taxon>
        <taxon>Mycobacteriaceae</taxon>
        <taxon>Mycolicibacterium</taxon>
    </lineage>
</organism>
<protein>
    <submittedName>
        <fullName evidence="1">Uncharacterized protein</fullName>
    </submittedName>
</protein>
<evidence type="ECO:0000313" key="1">
    <source>
        <dbReference type="EMBL" id="TLH62827.1"/>
    </source>
</evidence>
<dbReference type="EMBL" id="POTM01000053">
    <property type="protein sequence ID" value="TLH62827.1"/>
    <property type="molecule type" value="Genomic_DNA"/>
</dbReference>